<evidence type="ECO:0000259" key="14">
    <source>
        <dbReference type="PROSITE" id="PS50839"/>
    </source>
</evidence>
<keyword evidence="4" id="KW-0597">Phosphoprotein</keyword>
<organism evidence="15 16">
    <name type="scientific">Undibacterium danionis</name>
    <dbReference type="NCBI Taxonomy" id="1812100"/>
    <lineage>
        <taxon>Bacteria</taxon>
        <taxon>Pseudomonadati</taxon>
        <taxon>Pseudomonadota</taxon>
        <taxon>Betaproteobacteria</taxon>
        <taxon>Burkholderiales</taxon>
        <taxon>Oxalobacteraceae</taxon>
        <taxon>Undibacterium</taxon>
    </lineage>
</organism>
<dbReference type="InterPro" id="IPR042240">
    <property type="entry name" value="CHASE_sf"/>
</dbReference>
<evidence type="ECO:0000259" key="11">
    <source>
        <dbReference type="PROSITE" id="PS50109"/>
    </source>
</evidence>
<dbReference type="SMART" id="SM00091">
    <property type="entry name" value="PAS"/>
    <property type="match status" value="2"/>
</dbReference>
<dbReference type="Gene3D" id="3.30.565.10">
    <property type="entry name" value="Histidine kinase-like ATPase, C-terminal domain"/>
    <property type="match status" value="1"/>
</dbReference>
<dbReference type="Pfam" id="PF13426">
    <property type="entry name" value="PAS_9"/>
    <property type="match status" value="1"/>
</dbReference>
<evidence type="ECO:0000313" key="15">
    <source>
        <dbReference type="EMBL" id="MFC0350996.1"/>
    </source>
</evidence>
<dbReference type="Pfam" id="PF02518">
    <property type="entry name" value="HATPase_c"/>
    <property type="match status" value="1"/>
</dbReference>
<dbReference type="PROSITE" id="PS50109">
    <property type="entry name" value="HIS_KIN"/>
    <property type="match status" value="1"/>
</dbReference>
<protein>
    <recommendedName>
        <fullName evidence="3">histidine kinase</fullName>
        <ecNumber evidence="3">2.7.13.3</ecNumber>
    </recommendedName>
</protein>
<dbReference type="Pfam" id="PF13188">
    <property type="entry name" value="PAS_8"/>
    <property type="match status" value="1"/>
</dbReference>
<evidence type="ECO:0000256" key="5">
    <source>
        <dbReference type="ARBA" id="ARBA00022679"/>
    </source>
</evidence>
<dbReference type="InterPro" id="IPR003661">
    <property type="entry name" value="HisK_dim/P_dom"/>
</dbReference>
<dbReference type="SUPFAM" id="SSF55874">
    <property type="entry name" value="ATPase domain of HSP90 chaperone/DNA topoisomerase II/histidine kinase"/>
    <property type="match status" value="1"/>
</dbReference>
<dbReference type="Gene3D" id="3.30.450.350">
    <property type="entry name" value="CHASE domain"/>
    <property type="match status" value="1"/>
</dbReference>
<keyword evidence="7" id="KW-0418">Kinase</keyword>
<keyword evidence="15" id="KW-0547">Nucleotide-binding</keyword>
<keyword evidence="9 10" id="KW-0472">Membrane</keyword>
<sequence>MPIPTFHFLDHESVGRRLLGRLLPLIVFLGTGIATELIIFEGQRRQASIRQQKLSSYSGEIRAIIESELNATIHLASGLVAFIQAKNGNYQIQEINPWLGQLKKNERGIRNITLAPGNRIQHIFPIQGNESVIGLYFPDVPEQWPVINKIISSKRPALVGPFQLKQGGLALAYRVPVFLEDTSYWGLITSILDADQIFQSAKQRAQALGLNFALIDLDHGEASVSLYSNLAPSTGLNVGTLVKANNRGDKLENNNGVITKLNFPGRDVVLYTSLQDEETGNIFSNLQRTAGWLFATFMGFLLVRIFAAYHRQTQTYFALNESQQRFLSVFNAAPQGMALIDENGKWISVNPMLCDILGYDDHSLLHVPPHRLSSKLGIDNLQQRWIAQGQAHLQFELDLRHRTGRLVSCQLSISLIAPEQLGKKYWILQAVDISRRIAAERQLHSSAEYTQTILDNVAEGIVSTTLNGDLRSINPAAIAIWKLSATQVAEFRYTNFLQLLSGIGHLGDLSDNSDILSQSLNDEHYKSLKIAQEIDDYVRDVRDYGASQIPCLRLESSVVDQQGNTIHIEFSISATEQKEETELIIVIRDISERKRLEQMQSDFVSIVSHELRTPLTSIIGSLKLIEGGVFGSLPDSLGRMIRIALQNGQQLALIINDILDMNKLVAGQMSFDIQAYALMPLIKEALESNSGFAKQHQVEILVLDTLPNCRVMVDPLRLQQILSNLLSNAAKYSKAQGKVEIRLEPLATHLRISVQDYGEGIPQEAQAKLFKKFSQVDSSSTRKKGGTGLGLSIAKEMVQRMRGEIGFTSTEGLGSVFYFTIPLAMASHNLVDSEPTD</sequence>
<dbReference type="CDD" id="cd00082">
    <property type="entry name" value="HisKA"/>
    <property type="match status" value="1"/>
</dbReference>
<dbReference type="InterPro" id="IPR000014">
    <property type="entry name" value="PAS"/>
</dbReference>
<dbReference type="SUPFAM" id="SSF55785">
    <property type="entry name" value="PYP-like sensor domain (PAS domain)"/>
    <property type="match status" value="2"/>
</dbReference>
<dbReference type="InterPro" id="IPR001610">
    <property type="entry name" value="PAC"/>
</dbReference>
<dbReference type="InterPro" id="IPR035965">
    <property type="entry name" value="PAS-like_dom_sf"/>
</dbReference>
<reference evidence="15 16" key="1">
    <citation type="submission" date="2024-09" db="EMBL/GenBank/DDBJ databases">
        <authorList>
            <person name="Sun Q."/>
            <person name="Mori K."/>
        </authorList>
    </citation>
    <scope>NUCLEOTIDE SEQUENCE [LARGE SCALE GENOMIC DNA]</scope>
    <source>
        <strain evidence="15 16">CCM 8677</strain>
    </source>
</reference>
<evidence type="ECO:0000259" key="13">
    <source>
        <dbReference type="PROSITE" id="PS50113"/>
    </source>
</evidence>
<feature type="transmembrane region" description="Helical" evidence="10">
    <location>
        <begin position="22"/>
        <end position="40"/>
    </location>
</feature>
<keyword evidence="15" id="KW-0067">ATP-binding</keyword>
<evidence type="ECO:0000256" key="3">
    <source>
        <dbReference type="ARBA" id="ARBA00012438"/>
    </source>
</evidence>
<dbReference type="SMART" id="SM00388">
    <property type="entry name" value="HisKA"/>
    <property type="match status" value="1"/>
</dbReference>
<dbReference type="SMART" id="SM00387">
    <property type="entry name" value="HATPase_c"/>
    <property type="match status" value="1"/>
</dbReference>
<gene>
    <name evidence="15" type="ORF">ACFFJH_14355</name>
</gene>
<dbReference type="NCBIfam" id="TIGR00229">
    <property type="entry name" value="sensory_box"/>
    <property type="match status" value="1"/>
</dbReference>
<dbReference type="Pfam" id="PF03924">
    <property type="entry name" value="CHASE"/>
    <property type="match status" value="1"/>
</dbReference>
<feature type="domain" description="CHASE" evidence="14">
    <location>
        <begin position="120"/>
        <end position="229"/>
    </location>
</feature>
<dbReference type="PANTHER" id="PTHR43047">
    <property type="entry name" value="TWO-COMPONENT HISTIDINE PROTEIN KINASE"/>
    <property type="match status" value="1"/>
</dbReference>
<dbReference type="GO" id="GO:0005524">
    <property type="term" value="F:ATP binding"/>
    <property type="evidence" value="ECO:0007669"/>
    <property type="project" value="UniProtKB-KW"/>
</dbReference>
<feature type="domain" description="Histidine kinase" evidence="11">
    <location>
        <begin position="606"/>
        <end position="825"/>
    </location>
</feature>
<evidence type="ECO:0000313" key="16">
    <source>
        <dbReference type="Proteomes" id="UP001589844"/>
    </source>
</evidence>
<evidence type="ECO:0000256" key="7">
    <source>
        <dbReference type="ARBA" id="ARBA00022777"/>
    </source>
</evidence>
<dbReference type="PROSITE" id="PS50112">
    <property type="entry name" value="PAS"/>
    <property type="match status" value="1"/>
</dbReference>
<accession>A0ABV6IJ20</accession>
<dbReference type="PRINTS" id="PR00344">
    <property type="entry name" value="BCTRLSENSOR"/>
</dbReference>
<dbReference type="Gene3D" id="1.10.287.130">
    <property type="match status" value="1"/>
</dbReference>
<evidence type="ECO:0000256" key="1">
    <source>
        <dbReference type="ARBA" id="ARBA00000085"/>
    </source>
</evidence>
<dbReference type="SMART" id="SM01079">
    <property type="entry name" value="CHASE"/>
    <property type="match status" value="1"/>
</dbReference>
<dbReference type="EMBL" id="JBHLXJ010000015">
    <property type="protein sequence ID" value="MFC0350996.1"/>
    <property type="molecule type" value="Genomic_DNA"/>
</dbReference>
<dbReference type="InterPro" id="IPR000700">
    <property type="entry name" value="PAS-assoc_C"/>
</dbReference>
<dbReference type="SMART" id="SM00086">
    <property type="entry name" value="PAC"/>
    <property type="match status" value="2"/>
</dbReference>
<dbReference type="SUPFAM" id="SSF47384">
    <property type="entry name" value="Homodimeric domain of signal transducing histidine kinase"/>
    <property type="match status" value="1"/>
</dbReference>
<dbReference type="CDD" id="cd00130">
    <property type="entry name" value="PAS"/>
    <property type="match status" value="1"/>
</dbReference>
<evidence type="ECO:0000256" key="9">
    <source>
        <dbReference type="ARBA" id="ARBA00023136"/>
    </source>
</evidence>
<dbReference type="CDD" id="cd16922">
    <property type="entry name" value="HATPase_EvgS-ArcB-TorS-like"/>
    <property type="match status" value="1"/>
</dbReference>
<dbReference type="PROSITE" id="PS50839">
    <property type="entry name" value="CHASE"/>
    <property type="match status" value="1"/>
</dbReference>
<name>A0ABV6IJ20_9BURK</name>
<evidence type="ECO:0000256" key="4">
    <source>
        <dbReference type="ARBA" id="ARBA00022553"/>
    </source>
</evidence>
<proteinExistence type="predicted"/>
<dbReference type="RefSeq" id="WP_390213549.1">
    <property type="nucleotide sequence ID" value="NZ_JBHLXJ010000015.1"/>
</dbReference>
<dbReference type="InterPro" id="IPR004358">
    <property type="entry name" value="Sig_transdc_His_kin-like_C"/>
</dbReference>
<feature type="transmembrane region" description="Helical" evidence="10">
    <location>
        <begin position="290"/>
        <end position="309"/>
    </location>
</feature>
<evidence type="ECO:0000256" key="2">
    <source>
        <dbReference type="ARBA" id="ARBA00004370"/>
    </source>
</evidence>
<dbReference type="InterPro" id="IPR005467">
    <property type="entry name" value="His_kinase_dom"/>
</dbReference>
<dbReference type="EC" id="2.7.13.3" evidence="3"/>
<dbReference type="PROSITE" id="PS50113">
    <property type="entry name" value="PAC"/>
    <property type="match status" value="1"/>
</dbReference>
<keyword evidence="6 10" id="KW-0812">Transmembrane</keyword>
<keyword evidence="5" id="KW-0808">Transferase</keyword>
<evidence type="ECO:0000256" key="8">
    <source>
        <dbReference type="ARBA" id="ARBA00022989"/>
    </source>
</evidence>
<evidence type="ECO:0000256" key="10">
    <source>
        <dbReference type="SAM" id="Phobius"/>
    </source>
</evidence>
<evidence type="ECO:0000256" key="6">
    <source>
        <dbReference type="ARBA" id="ARBA00022692"/>
    </source>
</evidence>
<dbReference type="PANTHER" id="PTHR43047:SF72">
    <property type="entry name" value="OSMOSENSING HISTIDINE PROTEIN KINASE SLN1"/>
    <property type="match status" value="1"/>
</dbReference>
<comment type="caution">
    <text evidence="15">The sequence shown here is derived from an EMBL/GenBank/DDBJ whole genome shotgun (WGS) entry which is preliminary data.</text>
</comment>
<feature type="domain" description="PAS" evidence="12">
    <location>
        <begin position="322"/>
        <end position="365"/>
    </location>
</feature>
<dbReference type="Pfam" id="PF00512">
    <property type="entry name" value="HisKA"/>
    <property type="match status" value="1"/>
</dbReference>
<dbReference type="InterPro" id="IPR003594">
    <property type="entry name" value="HATPase_dom"/>
</dbReference>
<keyword evidence="8 10" id="KW-1133">Transmembrane helix</keyword>
<dbReference type="InterPro" id="IPR006189">
    <property type="entry name" value="CHASE_dom"/>
</dbReference>
<evidence type="ECO:0000259" key="12">
    <source>
        <dbReference type="PROSITE" id="PS50112"/>
    </source>
</evidence>
<dbReference type="Gene3D" id="3.30.450.20">
    <property type="entry name" value="PAS domain"/>
    <property type="match status" value="2"/>
</dbReference>
<dbReference type="InterPro" id="IPR036097">
    <property type="entry name" value="HisK_dim/P_sf"/>
</dbReference>
<comment type="catalytic activity">
    <reaction evidence="1">
        <text>ATP + protein L-histidine = ADP + protein N-phospho-L-histidine.</text>
        <dbReference type="EC" id="2.7.13.3"/>
    </reaction>
</comment>
<keyword evidence="16" id="KW-1185">Reference proteome</keyword>
<feature type="domain" description="PAC" evidence="13">
    <location>
        <begin position="552"/>
        <end position="602"/>
    </location>
</feature>
<comment type="subcellular location">
    <subcellularLocation>
        <location evidence="2">Membrane</location>
    </subcellularLocation>
</comment>
<dbReference type="Proteomes" id="UP001589844">
    <property type="component" value="Unassembled WGS sequence"/>
</dbReference>
<dbReference type="InterPro" id="IPR036890">
    <property type="entry name" value="HATPase_C_sf"/>
</dbReference>